<dbReference type="InterPro" id="IPR008181">
    <property type="entry name" value="dUTPase"/>
</dbReference>
<dbReference type="GeneID" id="33350071"/>
<dbReference type="GO" id="GO:0000287">
    <property type="term" value="F:magnesium ion binding"/>
    <property type="evidence" value="ECO:0007669"/>
    <property type="project" value="InterPro"/>
</dbReference>
<dbReference type="PANTHER" id="PTHR11241:SF0">
    <property type="entry name" value="DEOXYURIDINE 5'-TRIPHOSPHATE NUCLEOTIDOHYDROLASE"/>
    <property type="match status" value="1"/>
</dbReference>
<reference evidence="7 8" key="1">
    <citation type="journal article" date="2017" name="Arch. Virol.">
        <title>A red squirrel associated adenovirus identified by a combined microarray and deep sequencing approach.</title>
        <authorList>
            <person name="Abendroth B."/>
            <person name="Hoper D."/>
            <person name="Ulrich R.G."/>
            <person name="Larres G."/>
            <person name="Beer M."/>
        </authorList>
    </citation>
    <scope>NUCLEOTIDE SEQUENCE [LARGE SCALE GENOMIC DNA]</scope>
    <source>
        <strain evidence="7 8">DE/2013/Sciurus vulgaris/2013Pa405-00252</strain>
    </source>
</reference>
<evidence type="ECO:0000259" key="6">
    <source>
        <dbReference type="Pfam" id="PF00692"/>
    </source>
</evidence>
<keyword evidence="4" id="KW-0546">Nucleotide metabolism</keyword>
<dbReference type="InterPro" id="IPR029054">
    <property type="entry name" value="dUTPase-like"/>
</dbReference>
<dbReference type="Pfam" id="PF00692">
    <property type="entry name" value="dUTPase"/>
    <property type="match status" value="2"/>
</dbReference>
<feature type="region of interest" description="Disordered" evidence="5">
    <location>
        <begin position="276"/>
        <end position="305"/>
    </location>
</feature>
<organism evidence="7 8">
    <name type="scientific">red squirrel adenovirus 1</name>
    <dbReference type="NCBI Taxonomy" id="2773314"/>
    <lineage>
        <taxon>Viruses</taxon>
        <taxon>Varidnaviria</taxon>
        <taxon>Bamfordvirae</taxon>
        <taxon>Preplasmiviricota</taxon>
        <taxon>Polisuviricotina</taxon>
        <taxon>Pharingeaviricetes</taxon>
        <taxon>Rowavirales</taxon>
        <taxon>Adenoviridae</taxon>
        <taxon>Mastadenovirus</taxon>
        <taxon>Mastadenovirus sciuri</taxon>
        <taxon>Squirrel mastadenovirus A</taxon>
    </lineage>
</organism>
<dbReference type="InterPro" id="IPR036157">
    <property type="entry name" value="dUTPase-like_sf"/>
</dbReference>
<proteinExistence type="inferred from homology"/>
<dbReference type="GO" id="GO:0004170">
    <property type="term" value="F:dUTP diphosphatase activity"/>
    <property type="evidence" value="ECO:0007669"/>
    <property type="project" value="UniProtKB-EC"/>
</dbReference>
<sequence length="435" mass="48924">MATIQYTKLSSAAFDPVIPFRGYPGYELRVIADTIVKPGSSDSLRTDLSIRLPDGYFGTIEPRLGGVALGTSQGSVTVSRRYVACGESVQIMVKIDNDSADALKLRRGDVIAMLVVRKLDNTTLLRREAVSEMVEMGKVLIAEFCKVDEDSFSPIHVDSGFILRTKYALMLNPGQKQIVFTGVSFKFPESYYGALEPLDSMSWNWNVRIVAGSTVARHSRCEVKFMLENCGHRLFCLNPGDKVAYLKFQKEYGMGAVETSKEKMGVLLEPDEEIAACAPTPPPSPRRAAPDATSEGPAPKRKREQQPLIHSGIVYKIMLIFERMLPDRPTTDTLVFALEKIIREQSYSMLDCDCGGEHCRHCKEYYRRFYANCTKEISDRSLTFRLHLAGESVHFTRDGLRLSKIMEQEMEKVTNHLALKCFIKVVPVRGDFKFI</sequence>
<dbReference type="EC" id="3.6.1.23" evidence="3"/>
<comment type="function">
    <text evidence="1">This enzyme is involved in nucleotide metabolism: it produces dUMP, the immediate precursor of thymidine nucleotides and it decreases the intracellular concentration of dUTP so that uracil cannot be incorporated into DNA.</text>
</comment>
<dbReference type="KEGG" id="vg:33350071"/>
<protein>
    <recommendedName>
        <fullName evidence="3">dUTP diphosphatase</fullName>
        <ecNumber evidence="3">3.6.1.23</ecNumber>
    </recommendedName>
</protein>
<dbReference type="Gene3D" id="2.70.40.10">
    <property type="match status" value="2"/>
</dbReference>
<dbReference type="SUPFAM" id="SSF51283">
    <property type="entry name" value="dUTPase-like"/>
    <property type="match status" value="2"/>
</dbReference>
<dbReference type="GO" id="GO:0046081">
    <property type="term" value="P:dUTP catabolic process"/>
    <property type="evidence" value="ECO:0007669"/>
    <property type="project" value="InterPro"/>
</dbReference>
<name>A0A240FBG9_9ADEN</name>
<evidence type="ECO:0000256" key="5">
    <source>
        <dbReference type="SAM" id="MobiDB-lite"/>
    </source>
</evidence>
<dbReference type="GO" id="GO:0006226">
    <property type="term" value="P:dUMP biosynthetic process"/>
    <property type="evidence" value="ECO:0007669"/>
    <property type="project" value="InterPro"/>
</dbReference>
<evidence type="ECO:0000313" key="8">
    <source>
        <dbReference type="Proteomes" id="UP000201505"/>
    </source>
</evidence>
<feature type="domain" description="dUTPase-like" evidence="6">
    <location>
        <begin position="25"/>
        <end position="123"/>
    </location>
</feature>
<evidence type="ECO:0000256" key="4">
    <source>
        <dbReference type="ARBA" id="ARBA00023080"/>
    </source>
</evidence>
<feature type="domain" description="dUTPase-like" evidence="6">
    <location>
        <begin position="158"/>
        <end position="249"/>
    </location>
</feature>
<dbReference type="EMBL" id="KY427939">
    <property type="protein sequence ID" value="ARE31899.1"/>
    <property type="molecule type" value="Genomic_DNA"/>
</dbReference>
<accession>A0A240FBG9</accession>
<dbReference type="Proteomes" id="UP000201505">
    <property type="component" value="Segment"/>
</dbReference>
<dbReference type="RefSeq" id="YP_009389510.1">
    <property type="nucleotide sequence ID" value="NC_035207.1"/>
</dbReference>
<keyword evidence="8" id="KW-1185">Reference proteome</keyword>
<comment type="similarity">
    <text evidence="2">Belongs to the dUTPase family.</text>
</comment>
<evidence type="ECO:0000313" key="7">
    <source>
        <dbReference type="EMBL" id="ARE31899.1"/>
    </source>
</evidence>
<evidence type="ECO:0000256" key="3">
    <source>
        <dbReference type="ARBA" id="ARBA00012379"/>
    </source>
</evidence>
<evidence type="ECO:0000256" key="1">
    <source>
        <dbReference type="ARBA" id="ARBA00003495"/>
    </source>
</evidence>
<evidence type="ECO:0000256" key="2">
    <source>
        <dbReference type="ARBA" id="ARBA00006581"/>
    </source>
</evidence>
<dbReference type="PANTHER" id="PTHR11241">
    <property type="entry name" value="DEOXYURIDINE 5'-TRIPHOSPHATE NUCLEOTIDOHYDROLASE"/>
    <property type="match status" value="1"/>
</dbReference>